<evidence type="ECO:0000313" key="1">
    <source>
        <dbReference type="EMBL" id="AOM63567.1"/>
    </source>
</evidence>
<sequence length="156" mass="18860">MPHVEISYGELIDKYSILLIKNEKLKEESSDSNGEKVLNIINEMGCLEPKVRYMYSIYDNMIEEQHEQFKKTVHEKFGIEYYDLQDLFEKIHSINMKLWDIEDQLRDKERLKIFDQEFVELARSVYKTNDNRARYKKIVNVVFNSNIIEEKLYSNY</sequence>
<reference evidence="1 2" key="1">
    <citation type="submission" date="2016-03" db="EMBL/GenBank/DDBJ databases">
        <title>Genome sequences of a Phycodnavirus, Heterosigma akashiwo virus strain 53.</title>
        <authorList>
            <person name="Ueki S."/>
            <person name="Ogura Y."/>
            <person name="Hayashi T."/>
        </authorList>
    </citation>
    <scope>NUCLEOTIDE SEQUENCE [LARGE SCALE GENOMIC DNA]</scope>
    <source>
        <strain evidence="1">HaV53</strain>
    </source>
</reference>
<dbReference type="EMBL" id="KX008963">
    <property type="protein sequence ID" value="AOM63567.1"/>
    <property type="molecule type" value="Genomic_DNA"/>
</dbReference>
<evidence type="ECO:0000313" key="2">
    <source>
        <dbReference type="Proteomes" id="UP000232488"/>
    </source>
</evidence>
<dbReference type="KEGG" id="vg:37618617"/>
<gene>
    <name evidence="1" type="primary">HaV53_ORF236</name>
</gene>
<dbReference type="Proteomes" id="UP000232488">
    <property type="component" value="Segment"/>
</dbReference>
<name>A0A1C9C5K8_HAV01</name>
<accession>A0A1C9C5K8</accession>
<dbReference type="GeneID" id="37618617"/>
<protein>
    <submittedName>
        <fullName evidence="1">Uncharacterized protein</fullName>
    </submittedName>
</protein>
<keyword evidence="2" id="KW-1185">Reference proteome</keyword>
<organism evidence="1 2">
    <name type="scientific">Heterosigma akashiwo virus 01</name>
    <name type="common">HaV01</name>
    <dbReference type="NCBI Taxonomy" id="97195"/>
    <lineage>
        <taxon>Viruses</taxon>
        <taxon>Varidnaviria</taxon>
        <taxon>Bamfordvirae</taxon>
        <taxon>Nucleocytoviricota</taxon>
        <taxon>Megaviricetes</taxon>
        <taxon>Algavirales</taxon>
        <taxon>Phycodnaviridae</taxon>
        <taxon>Raphidovirus</taxon>
        <taxon>Raphidovirus japonicum</taxon>
    </lineage>
</organism>
<proteinExistence type="predicted"/>
<dbReference type="RefSeq" id="YP_009507633.1">
    <property type="nucleotide sequence ID" value="NC_038553.1"/>
</dbReference>
<dbReference type="OrthoDB" id="4882at10239"/>
<organismHost>
    <name type="scientific">Heterosigma akashiwo</name>
    <name type="common">Chromophytic alga</name>
    <name type="synonym">Heterosigma carterae</name>
    <dbReference type="NCBI Taxonomy" id="2829"/>
</organismHost>